<dbReference type="Proteomes" id="UP000694845">
    <property type="component" value="Unplaced"/>
</dbReference>
<dbReference type="PANTHER" id="PTHR48312:SF1">
    <property type="entry name" value="SULFOTRANSFERASE"/>
    <property type="match status" value="1"/>
</dbReference>
<dbReference type="Gene3D" id="3.40.50.300">
    <property type="entry name" value="P-loop containing nucleotide triphosphate hydrolases"/>
    <property type="match status" value="1"/>
</dbReference>
<dbReference type="KEGG" id="aplc:110974500"/>
<proteinExistence type="predicted"/>
<dbReference type="GeneID" id="110974500"/>
<dbReference type="PANTHER" id="PTHR48312">
    <property type="match status" value="1"/>
</dbReference>
<feature type="region of interest" description="Disordered" evidence="1">
    <location>
        <begin position="47"/>
        <end position="69"/>
    </location>
</feature>
<gene>
    <name evidence="3" type="primary">LOC110974500</name>
</gene>
<keyword evidence="2" id="KW-1185">Reference proteome</keyword>
<reference evidence="3" key="1">
    <citation type="submission" date="2025-08" db="UniProtKB">
        <authorList>
            <consortium name="RefSeq"/>
        </authorList>
    </citation>
    <scope>IDENTIFICATION</scope>
</reference>
<evidence type="ECO:0000256" key="1">
    <source>
        <dbReference type="SAM" id="MobiDB-lite"/>
    </source>
</evidence>
<accession>A0A8B7XNY4</accession>
<dbReference type="OrthoDB" id="416710at2759"/>
<dbReference type="InterPro" id="IPR027417">
    <property type="entry name" value="P-loop_NTPase"/>
</dbReference>
<name>A0A8B7XNY4_ACAPL</name>
<evidence type="ECO:0000313" key="2">
    <source>
        <dbReference type="Proteomes" id="UP000694845"/>
    </source>
</evidence>
<evidence type="ECO:0000313" key="3">
    <source>
        <dbReference type="RefSeq" id="XP_022081877.1"/>
    </source>
</evidence>
<sequence>MLASCHDIVQSAWDWLVKVVIELLKLLVITPLFHLCVAVEGLEKNNQRSHVPHPMMDTPSQSNMAGGQQSQPKTTRVLLWAPPRSLSTAFERCISSLGDRVQVCHELYTAACHLGPENQIKIPVLESVVRDPHYTYAWVQKIMEARAKPKKEIFFCKELAYSVEGKFDKLPAGYRHTFLIRHPARVFLSMNTLVKRYFARTFLNLKLSQVLPKGLVYEEMYNLFQHVTNELGQEPIIIDADDLMHNPLGVLYAYCDAVGIPFSPSMDKWRPIKEEKRTWIYSTRLMIINKIIGQYDRAFRTAGLEQHVEKPIDLRRVTPEVLEATKASIGYYEKMYTLRLKPMAHSTITMPTSASPQQPLHNGTPTISNGTPPQCNQCVSVPFTRVALYTAANII</sequence>
<protein>
    <submittedName>
        <fullName evidence="3">Uncharacterized protein LOC110974500 isoform X1</fullName>
    </submittedName>
</protein>
<feature type="compositionally biased region" description="Polar residues" evidence="1">
    <location>
        <begin position="58"/>
        <end position="69"/>
    </location>
</feature>
<feature type="region of interest" description="Disordered" evidence="1">
    <location>
        <begin position="349"/>
        <end position="372"/>
    </location>
</feature>
<organism evidence="2 3">
    <name type="scientific">Acanthaster planci</name>
    <name type="common">Crown-of-thorns starfish</name>
    <dbReference type="NCBI Taxonomy" id="133434"/>
    <lineage>
        <taxon>Eukaryota</taxon>
        <taxon>Metazoa</taxon>
        <taxon>Echinodermata</taxon>
        <taxon>Eleutherozoa</taxon>
        <taxon>Asterozoa</taxon>
        <taxon>Asteroidea</taxon>
        <taxon>Valvatacea</taxon>
        <taxon>Valvatida</taxon>
        <taxon>Acanthasteridae</taxon>
        <taxon>Acanthaster</taxon>
    </lineage>
</organism>
<dbReference type="RefSeq" id="XP_022081877.1">
    <property type="nucleotide sequence ID" value="XM_022226185.1"/>
</dbReference>
<dbReference type="SUPFAM" id="SSF52540">
    <property type="entry name" value="P-loop containing nucleoside triphosphate hydrolases"/>
    <property type="match status" value="1"/>
</dbReference>
<dbReference type="AlphaFoldDB" id="A0A8B7XNY4"/>